<dbReference type="RefSeq" id="WP_069570003.1">
    <property type="nucleotide sequence ID" value="NZ_CP017157.1"/>
</dbReference>
<dbReference type="SUPFAM" id="SSF53901">
    <property type="entry name" value="Thiolase-like"/>
    <property type="match status" value="2"/>
</dbReference>
<comment type="similarity">
    <text evidence="1 4">Belongs to the thiolase-like superfamily. Beta-ketoacyl-ACP synthases family.</text>
</comment>
<dbReference type="FunFam" id="3.40.47.10:FF:000018">
    <property type="entry name" value="3-oxoacyl-[acyl-carrier-protein] synthase 2"/>
    <property type="match status" value="1"/>
</dbReference>
<dbReference type="AlphaFoldDB" id="A0A1D7VM90"/>
<dbReference type="InterPro" id="IPR014030">
    <property type="entry name" value="Ketoacyl_synth_N"/>
</dbReference>
<reference evidence="6 7" key="1">
    <citation type="submission" date="2016-09" db="EMBL/GenBank/DDBJ databases">
        <title>Complete genome sequencing of Streptomyces lydicus 103 and metabolic pathways analysis of antibiotic biosynthesis.</title>
        <authorList>
            <person name="Jia N."/>
            <person name="Ding M.-Z."/>
            <person name="Gao F."/>
            <person name="Yuan Y.-J."/>
        </authorList>
    </citation>
    <scope>NUCLEOTIDE SEQUENCE [LARGE SCALE GENOMIC DNA]</scope>
    <source>
        <strain evidence="6 7">103</strain>
    </source>
</reference>
<dbReference type="SMART" id="SM00825">
    <property type="entry name" value="PKS_KS"/>
    <property type="match status" value="1"/>
</dbReference>
<protein>
    <submittedName>
        <fullName evidence="6">3-oxoacyl-ACP synthase</fullName>
    </submittedName>
</protein>
<dbReference type="EMBL" id="CP017157">
    <property type="protein sequence ID" value="AOP47860.1"/>
    <property type="molecule type" value="Genomic_DNA"/>
</dbReference>
<dbReference type="FunFam" id="3.40.47.10:FF:000029">
    <property type="entry name" value="3-oxoacyl-[acyl-carrier-protein] synthase 1"/>
    <property type="match status" value="1"/>
</dbReference>
<evidence type="ECO:0000259" key="5">
    <source>
        <dbReference type="PROSITE" id="PS52004"/>
    </source>
</evidence>
<dbReference type="Proteomes" id="UP000094094">
    <property type="component" value="Chromosome"/>
</dbReference>
<dbReference type="Pfam" id="PF02801">
    <property type="entry name" value="Ketoacyl-synt_C"/>
    <property type="match status" value="1"/>
</dbReference>
<feature type="domain" description="Ketosynthase family 3 (KS3)" evidence="5">
    <location>
        <begin position="3"/>
        <end position="406"/>
    </location>
</feature>
<dbReference type="PROSITE" id="PS52004">
    <property type="entry name" value="KS3_2"/>
    <property type="match status" value="1"/>
</dbReference>
<dbReference type="InterPro" id="IPR016039">
    <property type="entry name" value="Thiolase-like"/>
</dbReference>
<gene>
    <name evidence="6" type="ORF">SL103_17850</name>
</gene>
<dbReference type="PANTHER" id="PTHR11712">
    <property type="entry name" value="POLYKETIDE SYNTHASE-RELATED"/>
    <property type="match status" value="1"/>
</dbReference>
<keyword evidence="3" id="KW-0012">Acyltransferase</keyword>
<dbReference type="GO" id="GO:0004315">
    <property type="term" value="F:3-oxoacyl-[acyl-carrier-protein] synthase activity"/>
    <property type="evidence" value="ECO:0007669"/>
    <property type="project" value="InterPro"/>
</dbReference>
<keyword evidence="7" id="KW-1185">Reference proteome</keyword>
<evidence type="ECO:0000256" key="4">
    <source>
        <dbReference type="RuleBase" id="RU003694"/>
    </source>
</evidence>
<dbReference type="OrthoDB" id="9808669at2"/>
<dbReference type="CDD" id="cd00834">
    <property type="entry name" value="KAS_I_II"/>
    <property type="match status" value="1"/>
</dbReference>
<dbReference type="InterPro" id="IPR000794">
    <property type="entry name" value="Beta-ketoacyl_synthase"/>
</dbReference>
<sequence length="408" mass="42010">MSGREVAVTGLGLVTPAGVGVPATWHGLLSGESPAARDPALDGLPVDFCCRVPGFDAAERLGRRLSWRLDRCAAMALVAAREAVADAGLGTDHWDPLRVGVVLGVGTASMERYEEEFAKLTCGRATEISPLAIPRSVPNMVAGEVGMDLRVRGPNLTVSTACASGATALGTARQLLLADACDVVVAGGSESLCSRIPAACFHQMGALSRRGDDPAGASRPFDADRDGFVLAEGAGMLVLERAEHARNRGARVRSYLAGYGASCDAYHFTAPHPEGRGAAEALSAALGDAGLAPEDIGHVNAHGTSTVLNDRAEALALRQVFRRPPPVTAVKGALGHAAGGAGAIEAACTVLTLQEQVVPPTANLRRLDPDIELDVVGKVPRPVRMAAAVSNAFGFGGQNAVLVFRAAP</sequence>
<evidence type="ECO:0000313" key="7">
    <source>
        <dbReference type="Proteomes" id="UP000094094"/>
    </source>
</evidence>
<dbReference type="KEGG" id="slc:SL103_17850"/>
<dbReference type="Gene3D" id="3.40.47.10">
    <property type="match status" value="1"/>
</dbReference>
<dbReference type="PANTHER" id="PTHR11712:SF347">
    <property type="entry name" value="BETA KETOACYL-ACYL CARRIER PROTEIN SYNTHASE"/>
    <property type="match status" value="1"/>
</dbReference>
<proteinExistence type="inferred from homology"/>
<dbReference type="NCBIfam" id="NF005589">
    <property type="entry name" value="PRK07314.1"/>
    <property type="match status" value="1"/>
</dbReference>
<evidence type="ECO:0000313" key="6">
    <source>
        <dbReference type="EMBL" id="AOP47860.1"/>
    </source>
</evidence>
<dbReference type="InterPro" id="IPR018201">
    <property type="entry name" value="Ketoacyl_synth_AS"/>
</dbReference>
<name>A0A1D7VM90_9ACTN</name>
<dbReference type="InterPro" id="IPR014031">
    <property type="entry name" value="Ketoacyl_synth_C"/>
</dbReference>
<evidence type="ECO:0000256" key="2">
    <source>
        <dbReference type="ARBA" id="ARBA00022679"/>
    </source>
</evidence>
<dbReference type="Pfam" id="PF00109">
    <property type="entry name" value="ketoacyl-synt"/>
    <property type="match status" value="1"/>
</dbReference>
<keyword evidence="2 4" id="KW-0808">Transferase</keyword>
<accession>A0A1D7VM90</accession>
<evidence type="ECO:0000256" key="1">
    <source>
        <dbReference type="ARBA" id="ARBA00008467"/>
    </source>
</evidence>
<evidence type="ECO:0000256" key="3">
    <source>
        <dbReference type="ARBA" id="ARBA00023315"/>
    </source>
</evidence>
<dbReference type="GO" id="GO:0030497">
    <property type="term" value="P:fatty acid elongation"/>
    <property type="evidence" value="ECO:0007669"/>
    <property type="project" value="UniProtKB-ARBA"/>
</dbReference>
<dbReference type="InterPro" id="IPR020841">
    <property type="entry name" value="PKS_Beta-ketoAc_synthase_dom"/>
</dbReference>
<organism evidence="6 7">
    <name type="scientific">Streptomyces lydicus</name>
    <dbReference type="NCBI Taxonomy" id="47763"/>
    <lineage>
        <taxon>Bacteria</taxon>
        <taxon>Bacillati</taxon>
        <taxon>Actinomycetota</taxon>
        <taxon>Actinomycetes</taxon>
        <taxon>Kitasatosporales</taxon>
        <taxon>Streptomycetaceae</taxon>
        <taxon>Streptomyces</taxon>
    </lineage>
</organism>
<dbReference type="PROSITE" id="PS00606">
    <property type="entry name" value="KS3_1"/>
    <property type="match status" value="1"/>
</dbReference>